<dbReference type="PANTHER" id="PTHR43179:SF7">
    <property type="entry name" value="RHAMNOSYLTRANSFERASE WBBL"/>
    <property type="match status" value="1"/>
</dbReference>
<dbReference type="EMBL" id="ABFX02000003">
    <property type="protein sequence ID" value="EDS19706.1"/>
    <property type="molecule type" value="Genomic_DNA"/>
</dbReference>
<dbReference type="EC" id="2.4.-.-" evidence="2"/>
<dbReference type="Pfam" id="PF00535">
    <property type="entry name" value="Glycos_transf_2"/>
    <property type="match status" value="2"/>
</dbReference>
<comment type="caution">
    <text evidence="2">The sequence shown here is derived from an EMBL/GenBank/DDBJ whole genome shotgun (WGS) entry which is preliminary data.</text>
</comment>
<name>B0N1S9_9FIRM</name>
<keyword evidence="3" id="KW-1185">Reference proteome</keyword>
<dbReference type="InterPro" id="IPR029044">
    <property type="entry name" value="Nucleotide-diphossugar_trans"/>
</dbReference>
<evidence type="ECO:0000313" key="2">
    <source>
        <dbReference type="EMBL" id="EDS19706.1"/>
    </source>
</evidence>
<organism evidence="2 3">
    <name type="scientific">Thomasclavelia ramosa DSM 1402</name>
    <dbReference type="NCBI Taxonomy" id="445974"/>
    <lineage>
        <taxon>Bacteria</taxon>
        <taxon>Bacillati</taxon>
        <taxon>Bacillota</taxon>
        <taxon>Erysipelotrichia</taxon>
        <taxon>Erysipelotrichales</taxon>
        <taxon>Coprobacillaceae</taxon>
        <taxon>Thomasclavelia</taxon>
    </lineage>
</organism>
<dbReference type="InterPro" id="IPR001173">
    <property type="entry name" value="Glyco_trans_2-like"/>
</dbReference>
<feature type="domain" description="Glycosyltransferase 2-like" evidence="1">
    <location>
        <begin position="189"/>
        <end position="344"/>
    </location>
</feature>
<evidence type="ECO:0000259" key="1">
    <source>
        <dbReference type="Pfam" id="PF00535"/>
    </source>
</evidence>
<dbReference type="CDD" id="cd04184">
    <property type="entry name" value="GT2_RfbC_Mx_like"/>
    <property type="match status" value="1"/>
</dbReference>
<sequence length="718" mass="83049">MGVTNFVDSTKKTPTFINDEITGIKVQYLKIILANLKENNELFVYSNDIEIAYNKKMISDDGDIQIELEIPKDCKEIRVCCLSGKCLIDVYRLKISYAFKIRSLFKKIFSIINRSIIVFGRGMRFLWREHRMMIPPTLWRKYFIRFFSRVKERGEILWNPFIQDDYHKWIQKFEKNNIDKEQEYNPLISILIPVYNVERKFLSECLDSILNQTYQNYEVCIVDDCSTNLETINTLKEYENKDTRIVVKTRLINGHISKASNDALEIARGEFICLVDNDDTLAPNALYENVALLNKHKDADFIYSDEDKLDLRGERCEPHFKSDFAPDTLLGINYICHLAVLRTSLVREVGGFTVGLEGVQDHDLFLRITEKTKNIYHIPKILYHWRMIEGSTSLSVDNKAYAVKKGIETIESTLKRRGVKANVKSLGNSTVYGIEYVLDTEPSVSIIVPTRDFADVTEKCLESIYKLTNYSNFEVVIVDNRSEKQETMELFEKYQMRYENFRVIKADMEFNYSAINNLAVNTCKSDVLVLLNNDTEVLTPNWLKLMVSYAIQKHIGAVGAKLLYPDMTIQHGGVLLGVGNAVAAHAFISHPRDDEGVYGRLKIPYNYSAVTAACLAVERKKYIQVGGLDETLKVAYNDVDFNLKLLDAGYYNLFIPQVELIHYESKSRGLDSTSEKYKQFLAENNYMHKKWAKYIECDPYYNKNLSKLGLYMLNRNID</sequence>
<dbReference type="RefSeq" id="WP_003535366.1">
    <property type="nucleotide sequence ID" value="NZ_CAXTKX010000006.1"/>
</dbReference>
<gene>
    <name evidence="2" type="ORF">CLORAM_00581</name>
</gene>
<reference evidence="2" key="2">
    <citation type="submission" date="2014-06" db="EMBL/GenBank/DDBJ databases">
        <title>Draft genome sequence of Clostridium ramosum(DSM 1402).</title>
        <authorList>
            <person name="Sudarsanam P."/>
            <person name="Ley R."/>
            <person name="Guruge J."/>
            <person name="Turnbaugh P.J."/>
            <person name="Mahowald M."/>
            <person name="Liep D."/>
            <person name="Gordon J."/>
        </authorList>
    </citation>
    <scope>NUCLEOTIDE SEQUENCE</scope>
    <source>
        <strain evidence="2">DSM 1402</strain>
    </source>
</reference>
<reference evidence="2" key="1">
    <citation type="submission" date="2007-11" db="EMBL/GenBank/DDBJ databases">
        <authorList>
            <person name="Fulton L."/>
            <person name="Clifton S."/>
            <person name="Fulton B."/>
            <person name="Xu J."/>
            <person name="Minx P."/>
            <person name="Pepin K.H."/>
            <person name="Johnson M."/>
            <person name="Thiruvilangam P."/>
            <person name="Bhonagiri V."/>
            <person name="Nash W.E."/>
            <person name="Mardis E.R."/>
            <person name="Wilson R.K."/>
        </authorList>
    </citation>
    <scope>NUCLEOTIDE SEQUENCE [LARGE SCALE GENOMIC DNA]</scope>
    <source>
        <strain evidence="2">DSM 1402</strain>
    </source>
</reference>
<dbReference type="HOGENOM" id="CLU_005003_2_2_9"/>
<dbReference type="GO" id="GO:0016757">
    <property type="term" value="F:glycosyltransferase activity"/>
    <property type="evidence" value="ECO:0007669"/>
    <property type="project" value="UniProtKB-KW"/>
</dbReference>
<accession>B0N1S9</accession>
<proteinExistence type="predicted"/>
<keyword evidence="2" id="KW-0328">Glycosyltransferase</keyword>
<dbReference type="PANTHER" id="PTHR43179">
    <property type="entry name" value="RHAMNOSYLTRANSFERASE WBBL"/>
    <property type="match status" value="1"/>
</dbReference>
<dbReference type="Proteomes" id="UP000005798">
    <property type="component" value="Unassembled WGS sequence"/>
</dbReference>
<protein>
    <submittedName>
        <fullName evidence="2">Glycosyltransferase, group 2 family protein</fullName>
        <ecNumber evidence="2">2.4.-.-</ecNumber>
    </submittedName>
</protein>
<evidence type="ECO:0000313" key="3">
    <source>
        <dbReference type="Proteomes" id="UP000005798"/>
    </source>
</evidence>
<dbReference type="eggNOG" id="COG1216">
    <property type="taxonomic scope" value="Bacteria"/>
</dbReference>
<dbReference type="SUPFAM" id="SSF53448">
    <property type="entry name" value="Nucleotide-diphospho-sugar transferases"/>
    <property type="match status" value="2"/>
</dbReference>
<dbReference type="AlphaFoldDB" id="B0N1S9"/>
<keyword evidence="2" id="KW-0808">Transferase</keyword>
<dbReference type="Gene3D" id="3.90.550.10">
    <property type="entry name" value="Spore Coat Polysaccharide Biosynthesis Protein SpsA, Chain A"/>
    <property type="match status" value="2"/>
</dbReference>
<feature type="domain" description="Glycosyltransferase 2-like" evidence="1">
    <location>
        <begin position="445"/>
        <end position="566"/>
    </location>
</feature>